<organism evidence="1 2">
    <name type="scientific">Aspergillus lucknowensis</name>
    <dbReference type="NCBI Taxonomy" id="176173"/>
    <lineage>
        <taxon>Eukaryota</taxon>
        <taxon>Fungi</taxon>
        <taxon>Dikarya</taxon>
        <taxon>Ascomycota</taxon>
        <taxon>Pezizomycotina</taxon>
        <taxon>Eurotiomycetes</taxon>
        <taxon>Eurotiomycetidae</taxon>
        <taxon>Eurotiales</taxon>
        <taxon>Aspergillaceae</taxon>
        <taxon>Aspergillus</taxon>
        <taxon>Aspergillus subgen. Nidulantes</taxon>
    </lineage>
</organism>
<comment type="caution">
    <text evidence="1">The sequence shown here is derived from an EMBL/GenBank/DDBJ whole genome shotgun (WGS) entry which is preliminary data.</text>
</comment>
<dbReference type="Gene3D" id="3.20.170.20">
    <property type="entry name" value="Protein of unknown function DUF952"/>
    <property type="match status" value="1"/>
</dbReference>
<keyword evidence="2" id="KW-1185">Reference proteome</keyword>
<dbReference type="SUPFAM" id="SSF56399">
    <property type="entry name" value="ADP-ribosylation"/>
    <property type="match status" value="1"/>
</dbReference>
<name>A0ABR4LIA2_9EURO</name>
<dbReference type="InterPro" id="IPR009297">
    <property type="entry name" value="DUF952"/>
</dbReference>
<dbReference type="EMBL" id="JBFXLQ010000043">
    <property type="protein sequence ID" value="KAL2864191.1"/>
    <property type="molecule type" value="Genomic_DNA"/>
</dbReference>
<reference evidence="1 2" key="1">
    <citation type="submission" date="2024-07" db="EMBL/GenBank/DDBJ databases">
        <title>Section-level genome sequencing and comparative genomics of Aspergillus sections Usti and Cavernicolus.</title>
        <authorList>
            <consortium name="Lawrence Berkeley National Laboratory"/>
            <person name="Nybo J.L."/>
            <person name="Vesth T.C."/>
            <person name="Theobald S."/>
            <person name="Frisvad J.C."/>
            <person name="Larsen T.O."/>
            <person name="Kjaerboelling I."/>
            <person name="Rothschild-Mancinelli K."/>
            <person name="Lyhne E.K."/>
            <person name="Kogle M.E."/>
            <person name="Barry K."/>
            <person name="Clum A."/>
            <person name="Na H."/>
            <person name="Ledsgaard L."/>
            <person name="Lin J."/>
            <person name="Lipzen A."/>
            <person name="Kuo A."/>
            <person name="Riley R."/>
            <person name="Mondo S."/>
            <person name="Labutti K."/>
            <person name="Haridas S."/>
            <person name="Pangalinan J."/>
            <person name="Salamov A.A."/>
            <person name="Simmons B.A."/>
            <person name="Magnuson J.K."/>
            <person name="Chen J."/>
            <person name="Drula E."/>
            <person name="Henrissat B."/>
            <person name="Wiebenga A."/>
            <person name="Lubbers R.J."/>
            <person name="Gomes A.C."/>
            <person name="Macurrencykelacurrency M.R."/>
            <person name="Stajich J."/>
            <person name="Grigoriev I.V."/>
            <person name="Mortensen U.H."/>
            <person name="De Vries R.P."/>
            <person name="Baker S.E."/>
            <person name="Andersen M.R."/>
        </authorList>
    </citation>
    <scope>NUCLEOTIDE SEQUENCE [LARGE SCALE GENOMIC DNA]</scope>
    <source>
        <strain evidence="1 2">CBS 449.75</strain>
    </source>
</reference>
<evidence type="ECO:0000313" key="2">
    <source>
        <dbReference type="Proteomes" id="UP001610432"/>
    </source>
</evidence>
<dbReference type="PANTHER" id="PTHR34129:SF1">
    <property type="entry name" value="DUF952 DOMAIN-CONTAINING PROTEIN"/>
    <property type="match status" value="1"/>
</dbReference>
<dbReference type="PANTHER" id="PTHR34129">
    <property type="entry name" value="BLR1139 PROTEIN"/>
    <property type="match status" value="1"/>
</dbReference>
<evidence type="ECO:0000313" key="1">
    <source>
        <dbReference type="EMBL" id="KAL2864191.1"/>
    </source>
</evidence>
<dbReference type="Proteomes" id="UP001610432">
    <property type="component" value="Unassembled WGS sequence"/>
</dbReference>
<protein>
    <submittedName>
        <fullName evidence="1">Uncharacterized protein</fullName>
    </submittedName>
</protein>
<gene>
    <name evidence="1" type="ORF">BJX67DRAFT_361896</name>
</gene>
<dbReference type="RefSeq" id="XP_070883170.1">
    <property type="nucleotide sequence ID" value="XM_071029930.1"/>
</dbReference>
<sequence length="179" mass="20236">MNKVRLGIGCDLVISNYGSSMTLFTSLSLSIRGLSISLVAPKMATTENTYEPTYLYKLVPSTAPVREPIPERLPVSLIDQQSGFVHLSTALQVPNTLRFFFQDEPLVYVLRIPYDRVAQDIRFEDPEGRVCGPRPDEGLFPHLYNGLKLGREEVESMSVWTQEDGWEKALNAAKPWLLY</sequence>
<proteinExistence type="predicted"/>
<dbReference type="GeneID" id="98145002"/>
<accession>A0ABR4LIA2</accession>
<dbReference type="Pfam" id="PF06108">
    <property type="entry name" value="DUF952"/>
    <property type="match status" value="1"/>
</dbReference>